<name>A0A5J5EFU7_9PEZI</name>
<comment type="caution">
    <text evidence="2">The sequence shown here is derived from an EMBL/GenBank/DDBJ whole genome shotgun (WGS) entry which is preliminary data.</text>
</comment>
<dbReference type="AlphaFoldDB" id="A0A5J5EFU7"/>
<feature type="compositionally biased region" description="Pro residues" evidence="1">
    <location>
        <begin position="78"/>
        <end position="87"/>
    </location>
</feature>
<feature type="region of interest" description="Disordered" evidence="1">
    <location>
        <begin position="1"/>
        <end position="92"/>
    </location>
</feature>
<keyword evidence="3" id="KW-1185">Reference proteome</keyword>
<dbReference type="InParanoid" id="A0A5J5EFU7"/>
<feature type="compositionally biased region" description="Low complexity" evidence="1">
    <location>
        <begin position="7"/>
        <end position="31"/>
    </location>
</feature>
<evidence type="ECO:0000256" key="1">
    <source>
        <dbReference type="SAM" id="MobiDB-lite"/>
    </source>
</evidence>
<reference evidence="2 3" key="1">
    <citation type="submission" date="2019-09" db="EMBL/GenBank/DDBJ databases">
        <title>Draft genome of the ectomycorrhizal ascomycete Sphaerosporella brunnea.</title>
        <authorList>
            <consortium name="DOE Joint Genome Institute"/>
            <person name="Benucci G.M."/>
            <person name="Marozzi G."/>
            <person name="Antonielli L."/>
            <person name="Sanchez S."/>
            <person name="Marco P."/>
            <person name="Wang X."/>
            <person name="Falini L.B."/>
            <person name="Barry K."/>
            <person name="Haridas S."/>
            <person name="Lipzen A."/>
            <person name="Labutti K."/>
            <person name="Grigoriev I.V."/>
            <person name="Murat C."/>
            <person name="Martin F."/>
            <person name="Albertini E."/>
            <person name="Donnini D."/>
            <person name="Bonito G."/>
        </authorList>
    </citation>
    <scope>NUCLEOTIDE SEQUENCE [LARGE SCALE GENOMIC DNA]</scope>
    <source>
        <strain evidence="2 3">Sb_GMNB300</strain>
    </source>
</reference>
<protein>
    <submittedName>
        <fullName evidence="2">Uncharacterized protein</fullName>
    </submittedName>
</protein>
<dbReference type="Proteomes" id="UP000326924">
    <property type="component" value="Unassembled WGS sequence"/>
</dbReference>
<evidence type="ECO:0000313" key="3">
    <source>
        <dbReference type="Proteomes" id="UP000326924"/>
    </source>
</evidence>
<organism evidence="2 3">
    <name type="scientific">Sphaerosporella brunnea</name>
    <dbReference type="NCBI Taxonomy" id="1250544"/>
    <lineage>
        <taxon>Eukaryota</taxon>
        <taxon>Fungi</taxon>
        <taxon>Dikarya</taxon>
        <taxon>Ascomycota</taxon>
        <taxon>Pezizomycotina</taxon>
        <taxon>Pezizomycetes</taxon>
        <taxon>Pezizales</taxon>
        <taxon>Pyronemataceae</taxon>
        <taxon>Sphaerosporella</taxon>
    </lineage>
</organism>
<evidence type="ECO:0000313" key="2">
    <source>
        <dbReference type="EMBL" id="KAA8894572.1"/>
    </source>
</evidence>
<feature type="region of interest" description="Disordered" evidence="1">
    <location>
        <begin position="122"/>
        <end position="149"/>
    </location>
</feature>
<accession>A0A5J5EFU7</accession>
<dbReference type="EMBL" id="VXIS01000329">
    <property type="protein sequence ID" value="KAA8894572.1"/>
    <property type="molecule type" value="Genomic_DNA"/>
</dbReference>
<feature type="compositionally biased region" description="Basic and acidic residues" evidence="1">
    <location>
        <begin position="139"/>
        <end position="149"/>
    </location>
</feature>
<gene>
    <name evidence="2" type="ORF">FN846DRAFT_894963</name>
</gene>
<proteinExistence type="predicted"/>
<sequence>MPPSAPPLTATPTPAEPPFSSSSPGSLLPATPVRPKPKLNTEGLSPDELSSPLAPSICRTPLPLGPTVTSAHNAIDKPAPPKTPAPKTPVKTTLPAFSAAPEQMYIPTTPSVKKVDDLLEVPETPPEAYTRPALLGSGDEMKRESSPEL</sequence>